<keyword evidence="5 8" id="KW-0067">ATP-binding</keyword>
<keyword evidence="3 8" id="KW-0997">Cell inner membrane</keyword>
<dbReference type="GO" id="GO:0044874">
    <property type="term" value="P:lipoprotein localization to outer membrane"/>
    <property type="evidence" value="ECO:0007669"/>
    <property type="project" value="TreeGrafter"/>
</dbReference>
<evidence type="ECO:0000256" key="6">
    <source>
        <dbReference type="ARBA" id="ARBA00022967"/>
    </source>
</evidence>
<dbReference type="InterPro" id="IPR003439">
    <property type="entry name" value="ABC_transporter-like_ATP-bd"/>
</dbReference>
<dbReference type="GO" id="GO:0022857">
    <property type="term" value="F:transmembrane transporter activity"/>
    <property type="evidence" value="ECO:0007669"/>
    <property type="project" value="TreeGrafter"/>
</dbReference>
<keyword evidence="4 8" id="KW-0547">Nucleotide-binding</keyword>
<evidence type="ECO:0000259" key="9">
    <source>
        <dbReference type="PROSITE" id="PS50893"/>
    </source>
</evidence>
<evidence type="ECO:0000256" key="8">
    <source>
        <dbReference type="RuleBase" id="RU367068"/>
    </source>
</evidence>
<evidence type="ECO:0000256" key="7">
    <source>
        <dbReference type="ARBA" id="ARBA00023136"/>
    </source>
</evidence>
<dbReference type="GO" id="GO:0005886">
    <property type="term" value="C:plasma membrane"/>
    <property type="evidence" value="ECO:0007669"/>
    <property type="project" value="UniProtKB-SubCell"/>
</dbReference>
<evidence type="ECO:0000256" key="4">
    <source>
        <dbReference type="ARBA" id="ARBA00022741"/>
    </source>
</evidence>
<dbReference type="InterPro" id="IPR015854">
    <property type="entry name" value="ABC_transpr_LolD-like"/>
</dbReference>
<evidence type="ECO:0000256" key="3">
    <source>
        <dbReference type="ARBA" id="ARBA00022519"/>
    </source>
</evidence>
<feature type="domain" description="ABC transporter" evidence="9">
    <location>
        <begin position="6"/>
        <end position="235"/>
    </location>
</feature>
<evidence type="ECO:0000256" key="1">
    <source>
        <dbReference type="ARBA" id="ARBA00022448"/>
    </source>
</evidence>
<reference evidence="10 11" key="1">
    <citation type="submission" date="2013-07" db="EMBL/GenBank/DDBJ databases">
        <title>Comparative Genomic and Metabolomic Analysis of Twelve Strains of Pseudoalteromonas luteoviolacea.</title>
        <authorList>
            <person name="Vynne N.G."/>
            <person name="Mansson M."/>
            <person name="Gram L."/>
        </authorList>
    </citation>
    <scope>NUCLEOTIDE SEQUENCE [LARGE SCALE GENOMIC DNA]</scope>
    <source>
        <strain evidence="10 11">NCIMB 1942</strain>
    </source>
</reference>
<gene>
    <name evidence="8" type="primary">lolD</name>
    <name evidence="10" type="ORF">N482_12330</name>
</gene>
<dbReference type="PATRIC" id="fig|1365253.3.peg.2986"/>
<dbReference type="InterPro" id="IPR011924">
    <property type="entry name" value="LolD_lipo_ATP-bd"/>
</dbReference>
<dbReference type="InterPro" id="IPR003593">
    <property type="entry name" value="AAA+_ATPase"/>
</dbReference>
<keyword evidence="2 8" id="KW-1003">Cell membrane</keyword>
<evidence type="ECO:0000256" key="5">
    <source>
        <dbReference type="ARBA" id="ARBA00022840"/>
    </source>
</evidence>
<proteinExistence type="inferred from homology"/>
<evidence type="ECO:0000256" key="2">
    <source>
        <dbReference type="ARBA" id="ARBA00022475"/>
    </source>
</evidence>
<dbReference type="EMBL" id="AUXT01000170">
    <property type="protein sequence ID" value="KZN46423.1"/>
    <property type="molecule type" value="Genomic_DNA"/>
</dbReference>
<dbReference type="GO" id="GO:0016887">
    <property type="term" value="F:ATP hydrolysis activity"/>
    <property type="evidence" value="ECO:0007669"/>
    <property type="project" value="InterPro"/>
</dbReference>
<dbReference type="Pfam" id="PF00005">
    <property type="entry name" value="ABC_tran"/>
    <property type="match status" value="1"/>
</dbReference>
<comment type="caution">
    <text evidence="10">The sequence shown here is derived from an EMBL/GenBank/DDBJ whole genome shotgun (WGS) entry which is preliminary data.</text>
</comment>
<evidence type="ECO:0000313" key="11">
    <source>
        <dbReference type="Proteomes" id="UP000076587"/>
    </source>
</evidence>
<keyword evidence="6 8" id="KW-1278">Translocase</keyword>
<keyword evidence="1 8" id="KW-0813">Transport</keyword>
<dbReference type="CDD" id="cd03255">
    <property type="entry name" value="ABC_MJ0796_LolCDE_FtsE"/>
    <property type="match status" value="1"/>
</dbReference>
<keyword evidence="7 8" id="KW-0472">Membrane</keyword>
<comment type="function">
    <text evidence="8">Part of the ABC transporter complex LolCDE involved in the translocation of mature outer membrane-directed lipoproteins, from the inner membrane to the periplasmic chaperone, LolA. Responsible for the formation of the LolA-lipoprotein complex in an ATP-dependent manner.</text>
</comment>
<dbReference type="Gene3D" id="3.40.50.300">
    <property type="entry name" value="P-loop containing nucleotide triphosphate hydrolases"/>
    <property type="match status" value="1"/>
</dbReference>
<dbReference type="EC" id="7.6.2.-" evidence="8"/>
<dbReference type="NCBIfam" id="TIGR02211">
    <property type="entry name" value="LolD_lipo_ex"/>
    <property type="match status" value="1"/>
</dbReference>
<dbReference type="Proteomes" id="UP000076587">
    <property type="component" value="Unassembled WGS sequence"/>
</dbReference>
<dbReference type="GO" id="GO:0005524">
    <property type="term" value="F:ATP binding"/>
    <property type="evidence" value="ECO:0007669"/>
    <property type="project" value="UniProtKB-UniRule"/>
</dbReference>
<organism evidence="10 11">
    <name type="scientific">Pseudoalteromonas luteoviolacea NCIMB 1942</name>
    <dbReference type="NCBI Taxonomy" id="1365253"/>
    <lineage>
        <taxon>Bacteria</taxon>
        <taxon>Pseudomonadati</taxon>
        <taxon>Pseudomonadota</taxon>
        <taxon>Gammaproteobacteria</taxon>
        <taxon>Alteromonadales</taxon>
        <taxon>Pseudoalteromonadaceae</taxon>
        <taxon>Pseudoalteromonas</taxon>
    </lineage>
</organism>
<dbReference type="PROSITE" id="PS00211">
    <property type="entry name" value="ABC_TRANSPORTER_1"/>
    <property type="match status" value="1"/>
</dbReference>
<protein>
    <recommendedName>
        <fullName evidence="8">Lipoprotein-releasing system ATP-binding protein LolD</fullName>
        <ecNumber evidence="8">7.6.2.-</ecNumber>
    </recommendedName>
</protein>
<name>A0A162A9V1_9GAMM</name>
<dbReference type="GO" id="GO:0089705">
    <property type="term" value="P:protein localization to outer membrane"/>
    <property type="evidence" value="ECO:0007669"/>
    <property type="project" value="TreeGrafter"/>
</dbReference>
<dbReference type="SUPFAM" id="SSF52540">
    <property type="entry name" value="P-loop containing nucleoside triphosphate hydrolases"/>
    <property type="match status" value="1"/>
</dbReference>
<comment type="subunit">
    <text evidence="8">The complex is composed of two ATP-binding proteins (LolD) and two transmembrane proteins (LolC and LolE).</text>
</comment>
<dbReference type="OrthoDB" id="9801477at2"/>
<dbReference type="SMART" id="SM00382">
    <property type="entry name" value="AAA"/>
    <property type="match status" value="1"/>
</dbReference>
<comment type="subcellular location">
    <subcellularLocation>
        <location evidence="8">Cell inner membrane</location>
        <topology evidence="8">Peripheral membrane protein</topology>
    </subcellularLocation>
</comment>
<dbReference type="InterPro" id="IPR017871">
    <property type="entry name" value="ABC_transporter-like_CS"/>
</dbReference>
<evidence type="ECO:0000313" key="10">
    <source>
        <dbReference type="EMBL" id="KZN46423.1"/>
    </source>
</evidence>
<dbReference type="InterPro" id="IPR027417">
    <property type="entry name" value="P-loop_NTPase"/>
</dbReference>
<comment type="similarity">
    <text evidence="8">Belongs to the ABC transporter superfamily. Lipoprotein translocase (TC 3.A.1.125) family.</text>
</comment>
<dbReference type="PROSITE" id="PS50893">
    <property type="entry name" value="ABC_TRANSPORTER_2"/>
    <property type="match status" value="1"/>
</dbReference>
<dbReference type="AlphaFoldDB" id="A0A162A9V1"/>
<sequence length="235" mass="25555">MSDPVIQCQKLSKSYQEAGSQVSVLKGVDLSLKQGETLSIVGSSGSGKSTLLHILGTLDGATDGSLKIKGVAVDELSRAKQAEFRNRHMGFIYQFHHLLMDFSALENVAMPLLIADKSKAEANQIATEMLEKVGLAHRVDHRPSELSGGERQRVAIARALVTKPSLVLADEPTGNLDKHNALKIYELLNELNQEFETSFVVVTHDLDLAEKLGRVVQLDDGVLVDYQGANGMKHA</sequence>
<dbReference type="FunFam" id="3.40.50.300:FF:000230">
    <property type="entry name" value="Lipoprotein-releasing system ATP-binding protein LolD"/>
    <property type="match status" value="1"/>
</dbReference>
<dbReference type="InterPro" id="IPR017911">
    <property type="entry name" value="MacB-like_ATP-bd"/>
</dbReference>
<accession>A0A162A9V1</accession>
<dbReference type="PANTHER" id="PTHR24220:SF689">
    <property type="entry name" value="LIPOPROTEIN-RELEASING SYSTEM ATP-BINDING PROTEIN LOLD"/>
    <property type="match status" value="1"/>
</dbReference>
<dbReference type="RefSeq" id="WP_063377548.1">
    <property type="nucleotide sequence ID" value="NZ_AUXT01000170.1"/>
</dbReference>
<dbReference type="PANTHER" id="PTHR24220">
    <property type="entry name" value="IMPORT ATP-BINDING PROTEIN"/>
    <property type="match status" value="1"/>
</dbReference>